<accession>A0ABV2LC28</accession>
<comment type="caution">
    <text evidence="2">The sequence shown here is derived from an EMBL/GenBank/DDBJ whole genome shotgun (WGS) entry which is preliminary data.</text>
</comment>
<dbReference type="InterPro" id="IPR041657">
    <property type="entry name" value="HTH_17"/>
</dbReference>
<gene>
    <name evidence="2" type="ORF">ABID43_004955</name>
</gene>
<dbReference type="RefSeq" id="WP_238279322.1">
    <property type="nucleotide sequence ID" value="NZ_BPQL01000055.1"/>
</dbReference>
<evidence type="ECO:0000313" key="2">
    <source>
        <dbReference type="EMBL" id="MET3695387.1"/>
    </source>
</evidence>
<protein>
    <submittedName>
        <fullName evidence="2">Excisionase family DNA binding protein</fullName>
    </submittedName>
</protein>
<name>A0ABV2LC28_9HYPH</name>
<feature type="domain" description="Helix-turn-helix" evidence="1">
    <location>
        <begin position="26"/>
        <end position="72"/>
    </location>
</feature>
<evidence type="ECO:0000313" key="3">
    <source>
        <dbReference type="Proteomes" id="UP001549145"/>
    </source>
</evidence>
<dbReference type="Pfam" id="PF12728">
    <property type="entry name" value="HTH_17"/>
    <property type="match status" value="1"/>
</dbReference>
<dbReference type="EMBL" id="JBEPMM010000027">
    <property type="protein sequence ID" value="MET3695387.1"/>
    <property type="molecule type" value="Genomic_DNA"/>
</dbReference>
<keyword evidence="3" id="KW-1185">Reference proteome</keyword>
<organism evidence="2 3">
    <name type="scientific">Methylobacterium goesingense</name>
    <dbReference type="NCBI Taxonomy" id="243690"/>
    <lineage>
        <taxon>Bacteria</taxon>
        <taxon>Pseudomonadati</taxon>
        <taxon>Pseudomonadota</taxon>
        <taxon>Alphaproteobacteria</taxon>
        <taxon>Hyphomicrobiales</taxon>
        <taxon>Methylobacteriaceae</taxon>
        <taxon>Methylobacterium</taxon>
    </lineage>
</organism>
<evidence type="ECO:0000259" key="1">
    <source>
        <dbReference type="Pfam" id="PF12728"/>
    </source>
</evidence>
<reference evidence="2 3" key="1">
    <citation type="submission" date="2024-06" db="EMBL/GenBank/DDBJ databases">
        <title>Genomic Encyclopedia of Type Strains, Phase IV (KMG-IV): sequencing the most valuable type-strain genomes for metagenomic binning, comparative biology and taxonomic classification.</title>
        <authorList>
            <person name="Goeker M."/>
        </authorList>
    </citation>
    <scope>NUCLEOTIDE SEQUENCE [LARGE SCALE GENOMIC DNA]</scope>
    <source>
        <strain evidence="2 3">DSM 21331</strain>
    </source>
</reference>
<dbReference type="Proteomes" id="UP001549145">
    <property type="component" value="Unassembled WGS sequence"/>
</dbReference>
<sequence length="88" mass="9634">MTKTTTFPTESKRRPLIREKPAPIAYRINDAADAIGVGRTKLYELIAAGKIPAKKRDGLTFIRAVDLDAYISGGEDVGPLSSMQDLDR</sequence>
<proteinExistence type="predicted"/>